<dbReference type="Pfam" id="PF10277">
    <property type="entry name" value="Frag1"/>
    <property type="match status" value="1"/>
</dbReference>
<feature type="domain" description="PGAP2IP second transmembrane" evidence="3">
    <location>
        <begin position="495"/>
        <end position="669"/>
    </location>
</feature>
<evidence type="ECO:0000313" key="7">
    <source>
        <dbReference type="Proteomes" id="UP000789508"/>
    </source>
</evidence>
<feature type="transmembrane region" description="Helical" evidence="1">
    <location>
        <begin position="379"/>
        <end position="399"/>
    </location>
</feature>
<dbReference type="SUPFAM" id="SSF56219">
    <property type="entry name" value="DNase I-like"/>
    <property type="match status" value="1"/>
</dbReference>
<evidence type="ECO:0000259" key="3">
    <source>
        <dbReference type="Pfam" id="PF23021"/>
    </source>
</evidence>
<dbReference type="AlphaFoldDB" id="A0A9N9BWE2"/>
<keyword evidence="7" id="KW-1185">Reference proteome</keyword>
<comment type="caution">
    <text evidence="6">The sequence shown here is derived from an EMBL/GenBank/DDBJ whole genome shotgun (WGS) entry which is preliminary data.</text>
</comment>
<sequence>MTKNKEDLSATNATVDDLVIVKINARWISYSHTILGYVAFISALIVACLTHYRQVVKNEHWGYPEEWFPSVSATTGDWYPARSIFQITIAVMSGPRFALVFLFYMISNKPNHLYPKIHAIVGIIRTFSCGGWTYITSTEDHLIHDIAMITYVVLTLPWMLGCLAIAPPHNKQAQSYRRWLVFLFFGTLVPMIYFYIRHKSYAIPGAYTIYAFHEWSLIFYDLAFDAISLYDFNSFEIRIVDVTRQQSGFSNGTTTTVSNATTIAEKTKTNTNTTTSDSNNIEKIMNFGFWYNLQGFIADTYLAFVYWSMLTSLGLTIWYFPLWHMGISGYEVCLLVTTSPVLLGISSIRNLVTTNRTIIYLVSLSGLTAYLFTDPTTRLFVVSFGVAMANLMWISRWVENRNKTGKLEHDALVWTLGLILSSVIKMAWQTNNPIWPIMHKENGGWNLVGLLFGVVATFEKIISQNKSANNGRFSNGDNNISNTEEKPQQQQYKLESWFFAAAGFGSLLFALHSLFSDSATITRWVYQGYPNTGPLPIPWGAVTIMAMSLGLLLSMNRKIVTSFPWYVIGCVSCSCMYYYPAWNGYYGGLLLAVYLVSLVPIFIRSVTRYPPGRTFFTAMMIYNLLCLAHVWVVAYAFVPAGEYLREHTDYVLFSMMLLIGVGVLDASSADFTYKQLQINQIRSVRFLTKIGLAALIVISWVIVFIRLPSQPPQPYHADQKLLTTGIWTIHFGLDNDMWASEYRMRDVIKELELDVVGLLESDLERIIMGNRDLTQFLAEDLNMYADYGPGPSKHTWGCAMLSKFPIINSTHHLLPSPVGELACAIHATLDVYGQQVDVIVSHNGQEEDPEDRRLQTTELARIMRESRNPFIFLGYVVTKPLNGNYFILTIDGRMNDIDPLDDDRWCEYIAYRGVKRTGYARVSHGAISDTEIQVGKFQVLTDEKYNPETWKASYRRIEEEEIAPGLRFPEKFKGDGIRGHRYHVFNEPRYYD</sequence>
<evidence type="ECO:0000259" key="4">
    <source>
        <dbReference type="Pfam" id="PF23022"/>
    </source>
</evidence>
<dbReference type="InterPro" id="IPR036691">
    <property type="entry name" value="Endo/exonu/phosph_ase_sf"/>
</dbReference>
<feature type="transmembrane region" description="Helical" evidence="1">
    <location>
        <begin position="496"/>
        <end position="515"/>
    </location>
</feature>
<feature type="transmembrane region" description="Helical" evidence="1">
    <location>
        <begin position="411"/>
        <end position="428"/>
    </location>
</feature>
<evidence type="ECO:0000313" key="6">
    <source>
        <dbReference type="EMBL" id="CAG8578342.1"/>
    </source>
</evidence>
<dbReference type="InterPro" id="IPR053912">
    <property type="entry name" value="PGAP2IP_TM_1nd"/>
</dbReference>
<keyword evidence="1" id="KW-0812">Transmembrane</keyword>
<dbReference type="GO" id="GO:0016020">
    <property type="term" value="C:membrane"/>
    <property type="evidence" value="ECO:0007669"/>
    <property type="project" value="GOC"/>
</dbReference>
<organism evidence="6 7">
    <name type="scientific">Ambispora leptoticha</name>
    <dbReference type="NCBI Taxonomy" id="144679"/>
    <lineage>
        <taxon>Eukaryota</taxon>
        <taxon>Fungi</taxon>
        <taxon>Fungi incertae sedis</taxon>
        <taxon>Mucoromycota</taxon>
        <taxon>Glomeromycotina</taxon>
        <taxon>Glomeromycetes</taxon>
        <taxon>Archaeosporales</taxon>
        <taxon>Ambisporaceae</taxon>
        <taxon>Ambispora</taxon>
    </lineage>
</organism>
<feature type="transmembrane region" description="Helical" evidence="1">
    <location>
        <begin position="615"/>
        <end position="638"/>
    </location>
</feature>
<dbReference type="InterPro" id="IPR019402">
    <property type="entry name" value="CWH43_N"/>
</dbReference>
<evidence type="ECO:0000259" key="5">
    <source>
        <dbReference type="Pfam" id="PF23226"/>
    </source>
</evidence>
<feature type="transmembrane region" description="Helical" evidence="1">
    <location>
        <begin position="686"/>
        <end position="705"/>
    </location>
</feature>
<dbReference type="Pfam" id="PF23226">
    <property type="entry name" value="Exo_endo_phos_PGAP2IP"/>
    <property type="match status" value="1"/>
</dbReference>
<dbReference type="PANTHER" id="PTHR14859">
    <property type="entry name" value="CALCOFLUOR WHITE HYPERSENSITIVE PROTEIN PRECURSOR"/>
    <property type="match status" value="1"/>
</dbReference>
<feature type="transmembrane region" description="Helical" evidence="1">
    <location>
        <begin position="179"/>
        <end position="196"/>
    </location>
</feature>
<feature type="transmembrane region" description="Helical" evidence="1">
    <location>
        <begin position="585"/>
        <end position="603"/>
    </location>
</feature>
<feature type="transmembrane region" description="Helical" evidence="1">
    <location>
        <begin position="327"/>
        <end position="345"/>
    </location>
</feature>
<dbReference type="EMBL" id="CAJVPS010002883">
    <property type="protein sequence ID" value="CAG8578342.1"/>
    <property type="molecule type" value="Genomic_DNA"/>
</dbReference>
<evidence type="ECO:0000256" key="1">
    <source>
        <dbReference type="SAM" id="Phobius"/>
    </source>
</evidence>
<dbReference type="InterPro" id="IPR051916">
    <property type="entry name" value="GPI-anchor_lipid_remodeler"/>
</dbReference>
<dbReference type="Gene3D" id="3.60.10.10">
    <property type="entry name" value="Endonuclease/exonuclease/phosphatase"/>
    <property type="match status" value="1"/>
</dbReference>
<feature type="transmembrane region" description="Helical" evidence="1">
    <location>
        <begin position="443"/>
        <end position="462"/>
    </location>
</feature>
<feature type="transmembrane region" description="Helical" evidence="1">
    <location>
        <begin position="357"/>
        <end position="373"/>
    </location>
</feature>
<keyword evidence="1" id="KW-0472">Membrane</keyword>
<evidence type="ECO:0000259" key="2">
    <source>
        <dbReference type="Pfam" id="PF10277"/>
    </source>
</evidence>
<feature type="domain" description="PGAP2IP C-terminal nuclease-like" evidence="5">
    <location>
        <begin position="719"/>
        <end position="959"/>
    </location>
</feature>
<dbReference type="GO" id="GO:0006506">
    <property type="term" value="P:GPI anchor biosynthetic process"/>
    <property type="evidence" value="ECO:0007669"/>
    <property type="project" value="TreeGrafter"/>
</dbReference>
<dbReference type="InterPro" id="IPR057315">
    <property type="entry name" value="Exo_endo_phos_PGAP2IP_C"/>
</dbReference>
<gene>
    <name evidence="6" type="ORF">ALEPTO_LOCUS7138</name>
</gene>
<feature type="transmembrane region" description="Helical" evidence="1">
    <location>
        <begin position="535"/>
        <end position="553"/>
    </location>
</feature>
<feature type="transmembrane region" description="Helical" evidence="1">
    <location>
        <begin position="560"/>
        <end position="579"/>
    </location>
</feature>
<feature type="domain" description="PGAP2IP first transmembrane" evidence="4">
    <location>
        <begin position="304"/>
        <end position="458"/>
    </location>
</feature>
<feature type="transmembrane region" description="Helical" evidence="1">
    <location>
        <begin position="650"/>
        <end position="666"/>
    </location>
</feature>
<dbReference type="GO" id="GO:0031505">
    <property type="term" value="P:fungal-type cell wall organization"/>
    <property type="evidence" value="ECO:0007669"/>
    <property type="project" value="TreeGrafter"/>
</dbReference>
<feature type="transmembrane region" description="Helical" evidence="1">
    <location>
        <begin position="147"/>
        <end position="167"/>
    </location>
</feature>
<feature type="transmembrane region" description="Helical" evidence="1">
    <location>
        <begin position="84"/>
        <end position="105"/>
    </location>
</feature>
<dbReference type="InterPro" id="IPR053911">
    <property type="entry name" value="PGAP2IP_TM_2nd"/>
</dbReference>
<feature type="transmembrane region" description="Helical" evidence="1">
    <location>
        <begin position="34"/>
        <end position="52"/>
    </location>
</feature>
<protein>
    <submittedName>
        <fullName evidence="6">5886_t:CDS:1</fullName>
    </submittedName>
</protein>
<feature type="transmembrane region" description="Helical" evidence="1">
    <location>
        <begin position="208"/>
        <end position="230"/>
    </location>
</feature>
<dbReference type="Proteomes" id="UP000789508">
    <property type="component" value="Unassembled WGS sequence"/>
</dbReference>
<dbReference type="GO" id="GO:0005783">
    <property type="term" value="C:endoplasmic reticulum"/>
    <property type="evidence" value="ECO:0007669"/>
    <property type="project" value="TreeGrafter"/>
</dbReference>
<dbReference type="Pfam" id="PF23022">
    <property type="entry name" value="6TM_1st_PGAP2IP"/>
    <property type="match status" value="1"/>
</dbReference>
<keyword evidence="1" id="KW-1133">Transmembrane helix</keyword>
<dbReference type="Pfam" id="PF23021">
    <property type="entry name" value="6TM_2nd_PGAP2IP"/>
    <property type="match status" value="1"/>
</dbReference>
<proteinExistence type="predicted"/>
<reference evidence="6" key="1">
    <citation type="submission" date="2021-06" db="EMBL/GenBank/DDBJ databases">
        <authorList>
            <person name="Kallberg Y."/>
            <person name="Tangrot J."/>
            <person name="Rosling A."/>
        </authorList>
    </citation>
    <scope>NUCLEOTIDE SEQUENCE</scope>
    <source>
        <strain evidence="6">FL130A</strain>
    </source>
</reference>
<dbReference type="FunFam" id="3.60.10.10:FF:000031">
    <property type="entry name" value="Calcofluor white hypersensitive protein"/>
    <property type="match status" value="1"/>
</dbReference>
<dbReference type="PANTHER" id="PTHR14859:SF1">
    <property type="entry name" value="PGAP2-INTERACTING PROTEIN"/>
    <property type="match status" value="1"/>
</dbReference>
<name>A0A9N9BWE2_9GLOM</name>
<dbReference type="OrthoDB" id="68581at2759"/>
<feature type="transmembrane region" description="Helical" evidence="1">
    <location>
        <begin position="117"/>
        <end position="135"/>
    </location>
</feature>
<accession>A0A9N9BWE2</accession>
<feature type="domain" description="CWH43-like N-terminal" evidence="2">
    <location>
        <begin position="26"/>
        <end position="234"/>
    </location>
</feature>